<protein>
    <recommendedName>
        <fullName evidence="8">Solute carrier organic anion transporter family member</fullName>
    </recommendedName>
</protein>
<dbReference type="NCBIfam" id="TIGR00805">
    <property type="entry name" value="oat"/>
    <property type="match status" value="1"/>
</dbReference>
<dbReference type="AlphaFoldDB" id="G3WV29"/>
<evidence type="ECO:0000256" key="2">
    <source>
        <dbReference type="ARBA" id="ARBA00009657"/>
    </source>
</evidence>
<dbReference type="GO" id="GO:0006811">
    <property type="term" value="P:monoatomic ion transport"/>
    <property type="evidence" value="ECO:0007669"/>
    <property type="project" value="UniProtKB-KW"/>
</dbReference>
<evidence type="ECO:0000256" key="5">
    <source>
        <dbReference type="ARBA" id="ARBA00022989"/>
    </source>
</evidence>
<dbReference type="STRING" id="9305.ENSSHAP00000019284"/>
<feature type="transmembrane region" description="Helical" evidence="8">
    <location>
        <begin position="309"/>
        <end position="329"/>
    </location>
</feature>
<dbReference type="GeneTree" id="ENSGT01150000286901"/>
<dbReference type="eggNOG" id="KOG3626">
    <property type="taxonomic scope" value="Eukaryota"/>
</dbReference>
<reference evidence="11" key="3">
    <citation type="submission" date="2025-09" db="UniProtKB">
        <authorList>
            <consortium name="Ensembl"/>
        </authorList>
    </citation>
    <scope>IDENTIFICATION</scope>
</reference>
<dbReference type="Gene3D" id="1.20.1720.10">
    <property type="entry name" value="Multidrug resistance protein D"/>
    <property type="match status" value="1"/>
</dbReference>
<proteinExistence type="inferred from homology"/>
<dbReference type="SUPFAM" id="SSF100895">
    <property type="entry name" value="Kazal-type serine protease inhibitors"/>
    <property type="match status" value="1"/>
</dbReference>
<comment type="subcellular location">
    <subcellularLocation>
        <location evidence="1 8">Cell membrane</location>
        <topology evidence="1 8">Multi-pass membrane protein</topology>
    </subcellularLocation>
</comment>
<feature type="transmembrane region" description="Helical" evidence="8">
    <location>
        <begin position="187"/>
        <end position="207"/>
    </location>
</feature>
<feature type="transmembrane region" description="Helical" evidence="8">
    <location>
        <begin position="507"/>
        <end position="525"/>
    </location>
</feature>
<dbReference type="Gene3D" id="1.20.1250.20">
    <property type="entry name" value="MFS general substrate transporter like domains"/>
    <property type="match status" value="1"/>
</dbReference>
<evidence type="ECO:0000256" key="9">
    <source>
        <dbReference type="SAM" id="SignalP"/>
    </source>
</evidence>
<dbReference type="InterPro" id="IPR036259">
    <property type="entry name" value="MFS_trans_sf"/>
</dbReference>
<evidence type="ECO:0000256" key="7">
    <source>
        <dbReference type="ARBA" id="ARBA00023157"/>
    </source>
</evidence>
<dbReference type="PROSITE" id="PS51465">
    <property type="entry name" value="KAZAL_2"/>
    <property type="match status" value="1"/>
</dbReference>
<evidence type="ECO:0000256" key="1">
    <source>
        <dbReference type="ARBA" id="ARBA00004651"/>
    </source>
</evidence>
<comment type="caution">
    <text evidence="8">Lacks conserved residue(s) required for the propagation of feature annotation.</text>
</comment>
<sequence length="551" mass="61167">MFMIALSFSYICKSLAGTVMKSSITHIERRFGTTSSEAGLIDGSFEMGNLMFLTLVSHFGSKSHIPRIIGTGCFIMGIGSILTCSPHFFMGYYRYDSALTVKPLENSTGIYTPCSTDLNLTGYSESSALLKSGCKNESGLPMWIYVLMGNMLRGIGETPITPLGITYIDNFAEEGHSTFYIGILHSLSMFGPLFGFLLGSLCAKLYVDIGYVDLNTITIKPTDSRWVGAWWLGFLIMGILSIAAGIPFFFIPKSLEKPTKERKISASLNIASTNESRSQRTNFKNPEQKKESKNLAGFFHSLKRILSNWMYIIYLIHSLFSFSSFIGYVTFMTKFLEQYFGQSISKLNFFIGIIIMPVISISIFLGGFISRKLKLKTLGIIKLLFISYICATAFQVLLLSFNCERRSVAGLTVTYDGNNLRTHPQNTSFPFCNSECNCDANLWDPVCGDNGITYMSPCLAGCKSSVGHGNDLVFHNCSCIEVHNFQSSTTSAHLGQCSMSDDCSRNFIYFMAVQALSSFFVGLGGPSKMVLTFKLVKGYMSHIHKQLRNLL</sequence>
<feature type="domain" description="Kazal-like" evidence="10">
    <location>
        <begin position="426"/>
        <end position="481"/>
    </location>
</feature>
<dbReference type="Ensembl" id="ENSSHAT00000019440.2">
    <property type="protein sequence ID" value="ENSSHAP00000019284.2"/>
    <property type="gene ID" value="ENSSHAG00000016378.2"/>
</dbReference>
<dbReference type="HOGENOM" id="CLU_008954_4_0_1"/>
<evidence type="ECO:0000313" key="12">
    <source>
        <dbReference type="Proteomes" id="UP000007648"/>
    </source>
</evidence>
<keyword evidence="6 8" id="KW-0472">Membrane</keyword>
<dbReference type="InterPro" id="IPR002350">
    <property type="entry name" value="Kazal_dom"/>
</dbReference>
<name>G3WV29_SARHA</name>
<dbReference type="PANTHER" id="PTHR11388:SF89">
    <property type="entry name" value="SOLUTE CARRIER ORGANIC ANION TRANSPORTER FAMILY MEMBER 1B3"/>
    <property type="match status" value="1"/>
</dbReference>
<dbReference type="GO" id="GO:0015347">
    <property type="term" value="F:sodium-independent organic anion transmembrane transporter activity"/>
    <property type="evidence" value="ECO:0007669"/>
    <property type="project" value="TreeGrafter"/>
</dbReference>
<feature type="transmembrane region" description="Helical" evidence="8">
    <location>
        <begin position="68"/>
        <end position="89"/>
    </location>
</feature>
<evidence type="ECO:0000259" key="10">
    <source>
        <dbReference type="PROSITE" id="PS51465"/>
    </source>
</evidence>
<evidence type="ECO:0000256" key="3">
    <source>
        <dbReference type="ARBA" id="ARBA00022475"/>
    </source>
</evidence>
<keyword evidence="9" id="KW-0732">Signal</keyword>
<keyword evidence="12" id="KW-1185">Reference proteome</keyword>
<dbReference type="Gene3D" id="3.30.60.30">
    <property type="match status" value="1"/>
</dbReference>
<feature type="signal peptide" evidence="9">
    <location>
        <begin position="1"/>
        <end position="16"/>
    </location>
</feature>
<reference evidence="11 12" key="1">
    <citation type="journal article" date="2011" name="Proc. Natl. Acad. Sci. U.S.A.">
        <title>Genetic diversity and population structure of the endangered marsupial Sarcophilus harrisii (Tasmanian devil).</title>
        <authorList>
            <person name="Miller W."/>
            <person name="Hayes V.M."/>
            <person name="Ratan A."/>
            <person name="Petersen D.C."/>
            <person name="Wittekindt N.E."/>
            <person name="Miller J."/>
            <person name="Walenz B."/>
            <person name="Knight J."/>
            <person name="Qi J."/>
            <person name="Zhao F."/>
            <person name="Wang Q."/>
            <person name="Bedoya-Reina O.C."/>
            <person name="Katiyar N."/>
            <person name="Tomsho L.P."/>
            <person name="Kasson L.M."/>
            <person name="Hardie R.A."/>
            <person name="Woodbridge P."/>
            <person name="Tindall E.A."/>
            <person name="Bertelsen M.F."/>
            <person name="Dixon D."/>
            <person name="Pyecroft S."/>
            <person name="Helgen K.M."/>
            <person name="Lesk A.M."/>
            <person name="Pringle T.H."/>
            <person name="Patterson N."/>
            <person name="Zhang Y."/>
            <person name="Kreiss A."/>
            <person name="Woods G.M."/>
            <person name="Jones M.E."/>
            <person name="Schuster S.C."/>
        </authorList>
    </citation>
    <scope>NUCLEOTIDE SEQUENCE [LARGE SCALE GENOMIC DNA]</scope>
</reference>
<feature type="chain" id="PRO_5029877572" description="Solute carrier organic anion transporter family member" evidence="9">
    <location>
        <begin position="17"/>
        <end position="551"/>
    </location>
</feature>
<dbReference type="SUPFAM" id="SSF103473">
    <property type="entry name" value="MFS general substrate transporter"/>
    <property type="match status" value="1"/>
</dbReference>
<reference evidence="11" key="2">
    <citation type="submission" date="2025-08" db="UniProtKB">
        <authorList>
            <consortium name="Ensembl"/>
        </authorList>
    </citation>
    <scope>IDENTIFICATION</scope>
</reference>
<dbReference type="Pfam" id="PF03137">
    <property type="entry name" value="OATP"/>
    <property type="match status" value="1"/>
</dbReference>
<evidence type="ECO:0000313" key="11">
    <source>
        <dbReference type="Ensembl" id="ENSSHAP00000019284.2"/>
    </source>
</evidence>
<dbReference type="InterPro" id="IPR004156">
    <property type="entry name" value="OATP"/>
</dbReference>
<keyword evidence="8" id="KW-0813">Transport</keyword>
<evidence type="ECO:0000256" key="4">
    <source>
        <dbReference type="ARBA" id="ARBA00022692"/>
    </source>
</evidence>
<feature type="transmembrane region" description="Helical" evidence="8">
    <location>
        <begin position="227"/>
        <end position="251"/>
    </location>
</feature>
<feature type="transmembrane region" description="Helical" evidence="8">
    <location>
        <begin position="349"/>
        <end position="369"/>
    </location>
</feature>
<gene>
    <name evidence="11" type="primary">LOC100923007</name>
</gene>
<dbReference type="GO" id="GO:0015125">
    <property type="term" value="F:bile acid transmembrane transporter activity"/>
    <property type="evidence" value="ECO:0007669"/>
    <property type="project" value="TreeGrafter"/>
</dbReference>
<keyword evidence="4 8" id="KW-0812">Transmembrane</keyword>
<evidence type="ECO:0000256" key="8">
    <source>
        <dbReference type="RuleBase" id="RU362056"/>
    </source>
</evidence>
<dbReference type="Proteomes" id="UP000007648">
    <property type="component" value="Unassembled WGS sequence"/>
</dbReference>
<keyword evidence="5 8" id="KW-1133">Transmembrane helix</keyword>
<evidence type="ECO:0000256" key="6">
    <source>
        <dbReference type="ARBA" id="ARBA00023136"/>
    </source>
</evidence>
<keyword evidence="7" id="KW-1015">Disulfide bond</keyword>
<keyword evidence="3" id="KW-1003">Cell membrane</keyword>
<comment type="similarity">
    <text evidence="2 8">Belongs to the organo anion transporter (TC 2.A.60) family.</text>
</comment>
<dbReference type="GO" id="GO:0043252">
    <property type="term" value="P:sodium-independent organic anion transport"/>
    <property type="evidence" value="ECO:0007669"/>
    <property type="project" value="TreeGrafter"/>
</dbReference>
<accession>G3WV29</accession>
<feature type="transmembrane region" description="Helical" evidence="8">
    <location>
        <begin position="381"/>
        <end position="401"/>
    </location>
</feature>
<organism evidence="11 12">
    <name type="scientific">Sarcophilus harrisii</name>
    <name type="common">Tasmanian devil</name>
    <name type="synonym">Sarcophilus laniarius</name>
    <dbReference type="NCBI Taxonomy" id="9305"/>
    <lineage>
        <taxon>Eukaryota</taxon>
        <taxon>Metazoa</taxon>
        <taxon>Chordata</taxon>
        <taxon>Craniata</taxon>
        <taxon>Vertebrata</taxon>
        <taxon>Euteleostomi</taxon>
        <taxon>Mammalia</taxon>
        <taxon>Metatheria</taxon>
        <taxon>Dasyuromorphia</taxon>
        <taxon>Dasyuridae</taxon>
        <taxon>Sarcophilus</taxon>
    </lineage>
</organism>
<keyword evidence="8" id="KW-0406">Ion transport</keyword>
<dbReference type="Pfam" id="PF07648">
    <property type="entry name" value="Kazal_2"/>
    <property type="match status" value="1"/>
</dbReference>
<dbReference type="PANTHER" id="PTHR11388">
    <property type="entry name" value="ORGANIC ANION TRANSPORTER"/>
    <property type="match status" value="1"/>
</dbReference>
<dbReference type="InterPro" id="IPR036058">
    <property type="entry name" value="Kazal_dom_sf"/>
</dbReference>
<dbReference type="GO" id="GO:0016323">
    <property type="term" value="C:basolateral plasma membrane"/>
    <property type="evidence" value="ECO:0007669"/>
    <property type="project" value="TreeGrafter"/>
</dbReference>